<evidence type="ECO:0000313" key="2">
    <source>
        <dbReference type="EMBL" id="QDS74475.1"/>
    </source>
</evidence>
<dbReference type="OrthoDB" id="6133115at2759"/>
<feature type="compositionally biased region" description="Basic and acidic residues" evidence="1">
    <location>
        <begin position="82"/>
        <end position="112"/>
    </location>
</feature>
<name>A0A517LFQ9_9PEZI</name>
<keyword evidence="3" id="KW-1185">Reference proteome</keyword>
<evidence type="ECO:0000256" key="1">
    <source>
        <dbReference type="SAM" id="MobiDB-lite"/>
    </source>
</evidence>
<feature type="region of interest" description="Disordered" evidence="1">
    <location>
        <begin position="599"/>
        <end position="622"/>
    </location>
</feature>
<proteinExistence type="predicted"/>
<dbReference type="EMBL" id="CP042195">
    <property type="protein sequence ID" value="QDS74475.1"/>
    <property type="molecule type" value="Genomic_DNA"/>
</dbReference>
<protein>
    <submittedName>
        <fullName evidence="2">Uncharacterized protein</fullName>
    </submittedName>
</protein>
<organism evidence="2 3">
    <name type="scientific">Venturia effusa</name>
    <dbReference type="NCBI Taxonomy" id="50376"/>
    <lineage>
        <taxon>Eukaryota</taxon>
        <taxon>Fungi</taxon>
        <taxon>Dikarya</taxon>
        <taxon>Ascomycota</taxon>
        <taxon>Pezizomycotina</taxon>
        <taxon>Dothideomycetes</taxon>
        <taxon>Pleosporomycetidae</taxon>
        <taxon>Venturiales</taxon>
        <taxon>Venturiaceae</taxon>
        <taxon>Venturia</taxon>
    </lineage>
</organism>
<feature type="region of interest" description="Disordered" evidence="1">
    <location>
        <begin position="350"/>
        <end position="439"/>
    </location>
</feature>
<dbReference type="STRING" id="50376.A0A517LFQ9"/>
<gene>
    <name evidence="2" type="ORF">FKW77_006722</name>
</gene>
<feature type="compositionally biased region" description="Basic and acidic residues" evidence="1">
    <location>
        <begin position="407"/>
        <end position="439"/>
    </location>
</feature>
<reference evidence="2 3" key="1">
    <citation type="submission" date="2019-07" db="EMBL/GenBank/DDBJ databases">
        <title>Finished genome of Venturia effusa.</title>
        <authorList>
            <person name="Young C.A."/>
            <person name="Cox M.P."/>
            <person name="Ganley A.R.D."/>
            <person name="David W.J."/>
        </authorList>
    </citation>
    <scope>NUCLEOTIDE SEQUENCE [LARGE SCALE GENOMIC DNA]</scope>
    <source>
        <strain evidence="3">albino</strain>
    </source>
</reference>
<feature type="compositionally biased region" description="Basic and acidic residues" evidence="1">
    <location>
        <begin position="350"/>
        <end position="399"/>
    </location>
</feature>
<feature type="compositionally biased region" description="Basic residues" evidence="1">
    <location>
        <begin position="599"/>
        <end position="613"/>
    </location>
</feature>
<sequence length="622" mass="74728">MARRQVDWDDEFEEDEWHERDFHRRGVSHARHPPPPIRAPARRSGADLLSTDHFTSRLRSRSTGAQPAPNVKVYMSQYTNNDNHESDRSLSPEPPRRGASRGRRDDRQTTAIAERLEDIDYDLRRMSSRGRTPDFLRRELSPGVNRMELELHARQERADREREIERERLLRESDLSRERLSREAEKEKILRDIERERLFHDRDLEKERYARERLEDKLNMEMSAFKKKKELDDRYDQERLREADWRAAELEKERIREIEERDQALYKKKLELARLKDRIEREEEEAKLEKRDKEWKSRLEIEKLKEEQKRQKADLERKEEREKFLAEMDRQEKAAKADRQRIKLEIEAKEREDEEERKEILERAERQKRKEDEKQKEIVARAELKRKEQEAAEKKREADFLAAHQQKLADQKKKDDEARERFRLEDEAKKKKAKEEEDRIKAKIKEEAEKAKEKQKAEEKKLEEEMHKRLAKFGFQENQIEAVLDPKKAANLPPGASPANPQHAVAPYHRPHHDHFHHAATPTYIKVHRSHVDVETLKYFGLPWEYDTDTDYIVILQEMDTHETELLFEHTRKLRRGGAHLLIEERGRHGHKDYAFVRRRKPSASPARRKKSPVRVGLGSLF</sequence>
<dbReference type="Proteomes" id="UP000316270">
    <property type="component" value="Chromosome 11"/>
</dbReference>
<dbReference type="AlphaFoldDB" id="A0A517LFQ9"/>
<feature type="region of interest" description="Disordered" evidence="1">
    <location>
        <begin position="1"/>
        <end position="112"/>
    </location>
</feature>
<accession>A0A517LFQ9</accession>
<evidence type="ECO:0000313" key="3">
    <source>
        <dbReference type="Proteomes" id="UP000316270"/>
    </source>
</evidence>